<feature type="transmembrane region" description="Helical" evidence="1">
    <location>
        <begin position="97"/>
        <end position="117"/>
    </location>
</feature>
<name>A0A7S3NPM8_9STRA</name>
<feature type="transmembrane region" description="Helical" evidence="1">
    <location>
        <begin position="69"/>
        <end position="90"/>
    </location>
</feature>
<sequence length="273" mass="30052">MSILSEFYGFCARCGSRLADGHLLPRKTIVITFIAQSLIVQLGNAKFFGGLSNVEVSKKYPSLVTPSGFAFAIWGLIYVWETIAVAHCYLTLRPSRSLEIAGIWFVMANIFQLLWALVFSRELLKVSSIFITAIAFCLCICLENLDNPHTIERYLIVLPISLHAGWVTAASLVNINLTFVQMNASSEIQLTVAFASVYLGLGAAFIFAAFRHNAIFALSLAWAFFAIYKELPASKALPQLDSTTRSAFRLTCICAAGLCLHLALTTIAFSFLQ</sequence>
<feature type="transmembrane region" description="Helical" evidence="1">
    <location>
        <begin position="197"/>
        <end position="227"/>
    </location>
</feature>
<keyword evidence="1" id="KW-1133">Transmembrane helix</keyword>
<keyword evidence="1" id="KW-0472">Membrane</keyword>
<evidence type="ECO:0000313" key="2">
    <source>
        <dbReference type="EMBL" id="CAE0374394.1"/>
    </source>
</evidence>
<feature type="transmembrane region" description="Helical" evidence="1">
    <location>
        <begin position="154"/>
        <end position="177"/>
    </location>
</feature>
<evidence type="ECO:0000256" key="1">
    <source>
        <dbReference type="SAM" id="Phobius"/>
    </source>
</evidence>
<dbReference type="PANTHER" id="PTHR33802">
    <property type="entry name" value="SI:CH211-161H7.5-RELATED"/>
    <property type="match status" value="1"/>
</dbReference>
<proteinExistence type="predicted"/>
<accession>A0A7S3NPM8</accession>
<gene>
    <name evidence="2" type="ORF">ALAG00032_LOCUS15197</name>
</gene>
<reference evidence="2" key="1">
    <citation type="submission" date="2021-01" db="EMBL/GenBank/DDBJ databases">
        <authorList>
            <person name="Corre E."/>
            <person name="Pelletier E."/>
            <person name="Niang G."/>
            <person name="Scheremetjew M."/>
            <person name="Finn R."/>
            <person name="Kale V."/>
            <person name="Holt S."/>
            <person name="Cochrane G."/>
            <person name="Meng A."/>
            <person name="Brown T."/>
            <person name="Cohen L."/>
        </authorList>
    </citation>
    <scope>NUCLEOTIDE SEQUENCE</scope>
    <source>
        <strain evidence="2">CCMP1510</strain>
    </source>
</reference>
<protein>
    <submittedName>
        <fullName evidence="2">Uncharacterized protein</fullName>
    </submittedName>
</protein>
<dbReference type="EMBL" id="HBIJ01023110">
    <property type="protein sequence ID" value="CAE0374394.1"/>
    <property type="molecule type" value="Transcribed_RNA"/>
</dbReference>
<feature type="transmembrane region" description="Helical" evidence="1">
    <location>
        <begin position="248"/>
        <end position="272"/>
    </location>
</feature>
<dbReference type="AlphaFoldDB" id="A0A7S3NPM8"/>
<feature type="transmembrane region" description="Helical" evidence="1">
    <location>
        <begin position="123"/>
        <end position="142"/>
    </location>
</feature>
<organism evidence="2">
    <name type="scientific">Aureoumbra lagunensis</name>
    <dbReference type="NCBI Taxonomy" id="44058"/>
    <lineage>
        <taxon>Eukaryota</taxon>
        <taxon>Sar</taxon>
        <taxon>Stramenopiles</taxon>
        <taxon>Ochrophyta</taxon>
        <taxon>Pelagophyceae</taxon>
        <taxon>Pelagomonadales</taxon>
        <taxon>Aureoumbra</taxon>
    </lineage>
</organism>
<dbReference type="PANTHER" id="PTHR33802:SF1">
    <property type="entry name" value="XK-RELATED PROTEIN"/>
    <property type="match status" value="1"/>
</dbReference>
<keyword evidence="1" id="KW-0812">Transmembrane</keyword>